<dbReference type="RefSeq" id="WP_114290508.1">
    <property type="nucleotide sequence ID" value="NZ_JBMAKV010000036.1"/>
</dbReference>
<gene>
    <name evidence="2" type="ORF">CBF32_12240</name>
</gene>
<proteinExistence type="predicted"/>
<dbReference type="Pfam" id="PF13472">
    <property type="entry name" value="Lipase_GDSL_2"/>
    <property type="match status" value="1"/>
</dbReference>
<reference evidence="2 3" key="1">
    <citation type="submission" date="2017-05" db="EMBL/GenBank/DDBJ databases">
        <title>Vagococcus spp. assemblies.</title>
        <authorList>
            <person name="Gulvik C.A."/>
        </authorList>
    </citation>
    <scope>NUCLEOTIDE SEQUENCE [LARGE SCALE GENOMIC DNA]</scope>
    <source>
        <strain evidence="2 3">NCFB 2497</strain>
    </source>
</reference>
<dbReference type="OrthoDB" id="2193377at2"/>
<sequence>MDKLFTGEKWIAYGDSVTFYDGQIYGDDSNEAGILCKGYQSYMKEYLGMEVENQGISGEITQQICRRVLQNDFKEIHGVTLFSGINNFRDYDFDKFGVVQEIGSDFDCDTFCGSYQKMIEHIITTNAQTKIVIIVPFKCFTDANGLMPKIYRDSIVKIAKLYSLPYVDLYYLSGFNELNVETMFVDGEGEIYKFHPSNYGYEVISSHIIDVIKQTKLSYY</sequence>
<dbReference type="Gene3D" id="3.40.50.1110">
    <property type="entry name" value="SGNH hydrolase"/>
    <property type="match status" value="1"/>
</dbReference>
<feature type="domain" description="SGNH hydrolase-type esterase" evidence="1">
    <location>
        <begin position="12"/>
        <end position="202"/>
    </location>
</feature>
<accession>A0A369AM93</accession>
<comment type="caution">
    <text evidence="2">The sequence shown here is derived from an EMBL/GenBank/DDBJ whole genome shotgun (WGS) entry which is preliminary data.</text>
</comment>
<dbReference type="CDD" id="cd00229">
    <property type="entry name" value="SGNH_hydrolase"/>
    <property type="match status" value="1"/>
</dbReference>
<dbReference type="InterPro" id="IPR013830">
    <property type="entry name" value="SGNH_hydro"/>
</dbReference>
<evidence type="ECO:0000313" key="2">
    <source>
        <dbReference type="EMBL" id="RST99002.1"/>
    </source>
</evidence>
<dbReference type="AlphaFoldDB" id="A0A369AM93"/>
<dbReference type="GeneID" id="63147501"/>
<organism evidence="2 3">
    <name type="scientific">Vagococcus fluvialis</name>
    <dbReference type="NCBI Taxonomy" id="2738"/>
    <lineage>
        <taxon>Bacteria</taxon>
        <taxon>Bacillati</taxon>
        <taxon>Bacillota</taxon>
        <taxon>Bacilli</taxon>
        <taxon>Lactobacillales</taxon>
        <taxon>Enterococcaceae</taxon>
        <taxon>Vagococcus</taxon>
    </lineage>
</organism>
<protein>
    <recommendedName>
        <fullName evidence="1">SGNH hydrolase-type esterase domain-containing protein</fullName>
    </recommendedName>
</protein>
<evidence type="ECO:0000313" key="3">
    <source>
        <dbReference type="Proteomes" id="UP000288197"/>
    </source>
</evidence>
<keyword evidence="3" id="KW-1185">Reference proteome</keyword>
<dbReference type="Proteomes" id="UP000288197">
    <property type="component" value="Unassembled WGS sequence"/>
</dbReference>
<evidence type="ECO:0000259" key="1">
    <source>
        <dbReference type="Pfam" id="PF13472"/>
    </source>
</evidence>
<dbReference type="InterPro" id="IPR036514">
    <property type="entry name" value="SGNH_hydro_sf"/>
</dbReference>
<dbReference type="SUPFAM" id="SSF52266">
    <property type="entry name" value="SGNH hydrolase"/>
    <property type="match status" value="1"/>
</dbReference>
<dbReference type="EMBL" id="NGJX01000017">
    <property type="protein sequence ID" value="RST99002.1"/>
    <property type="molecule type" value="Genomic_DNA"/>
</dbReference>
<name>A0A369AM93_9ENTE</name>